<dbReference type="Proteomes" id="UP000694871">
    <property type="component" value="Unplaced"/>
</dbReference>
<feature type="region of interest" description="Disordered" evidence="9">
    <location>
        <begin position="346"/>
        <end position="413"/>
    </location>
</feature>
<evidence type="ECO:0000256" key="4">
    <source>
        <dbReference type="ARBA" id="ARBA00022737"/>
    </source>
</evidence>
<dbReference type="InterPro" id="IPR009033">
    <property type="entry name" value="Calreticulin/calnexin_P_dom_sf"/>
</dbReference>
<reference evidence="11" key="1">
    <citation type="submission" date="2025-08" db="UniProtKB">
        <authorList>
            <consortium name="RefSeq"/>
        </authorList>
    </citation>
    <scope>IDENTIFICATION</scope>
</reference>
<evidence type="ECO:0000313" key="11">
    <source>
        <dbReference type="RefSeq" id="XP_015280145.1"/>
    </source>
</evidence>
<keyword evidence="10" id="KW-1185">Reference proteome</keyword>
<dbReference type="PIRSF" id="PIRSF002356">
    <property type="entry name" value="Calreticulin"/>
    <property type="match status" value="1"/>
</dbReference>
<dbReference type="PROSITE" id="PS00803">
    <property type="entry name" value="CALRETICULIN_1"/>
    <property type="match status" value="1"/>
</dbReference>
<dbReference type="Gene3D" id="2.60.120.200">
    <property type="match status" value="2"/>
</dbReference>
<evidence type="ECO:0000256" key="3">
    <source>
        <dbReference type="ARBA" id="ARBA00022729"/>
    </source>
</evidence>
<organism evidence="10 11">
    <name type="scientific">Gekko japonicus</name>
    <name type="common">Schlegel's Japanese gecko</name>
    <dbReference type="NCBI Taxonomy" id="146911"/>
    <lineage>
        <taxon>Eukaryota</taxon>
        <taxon>Metazoa</taxon>
        <taxon>Chordata</taxon>
        <taxon>Craniata</taxon>
        <taxon>Vertebrata</taxon>
        <taxon>Euteleostomi</taxon>
        <taxon>Lepidosauria</taxon>
        <taxon>Squamata</taxon>
        <taxon>Bifurcata</taxon>
        <taxon>Gekkota</taxon>
        <taxon>Gekkonidae</taxon>
        <taxon>Gekkoninae</taxon>
        <taxon>Gekko</taxon>
    </lineage>
</organism>
<feature type="chain" id="PRO_5044996665" description="Calreticulin" evidence="8">
    <location>
        <begin position="22"/>
        <end position="413"/>
    </location>
</feature>
<dbReference type="InterPro" id="IPR018124">
    <property type="entry name" value="Calret/calnex_CS"/>
</dbReference>
<name>A0ABM1L2F8_GEKJA</name>
<feature type="region of interest" description="Disordered" evidence="9">
    <location>
        <begin position="213"/>
        <end position="235"/>
    </location>
</feature>
<protein>
    <recommendedName>
        <fullName evidence="7">Calreticulin</fullName>
    </recommendedName>
</protein>
<keyword evidence="5 7" id="KW-0256">Endoplasmic reticulum</keyword>
<dbReference type="PANTHER" id="PTHR11073:SF3">
    <property type="entry name" value="CALRETICULIN-3"/>
    <property type="match status" value="1"/>
</dbReference>
<proteinExistence type="inferred from homology"/>
<evidence type="ECO:0000256" key="5">
    <source>
        <dbReference type="ARBA" id="ARBA00022824"/>
    </source>
</evidence>
<dbReference type="RefSeq" id="XP_015280145.1">
    <property type="nucleotide sequence ID" value="XM_015424659.1"/>
</dbReference>
<dbReference type="PRINTS" id="PR00626">
    <property type="entry name" value="CALRETICULIN"/>
</dbReference>
<evidence type="ECO:0000256" key="8">
    <source>
        <dbReference type="RuleBase" id="RU362126"/>
    </source>
</evidence>
<keyword evidence="6 7" id="KW-0143">Chaperone</keyword>
<evidence type="ECO:0000256" key="2">
    <source>
        <dbReference type="ARBA" id="ARBA00010983"/>
    </source>
</evidence>
<feature type="compositionally biased region" description="Basic and acidic residues" evidence="9">
    <location>
        <begin position="350"/>
        <end position="390"/>
    </location>
</feature>
<evidence type="ECO:0000313" key="10">
    <source>
        <dbReference type="Proteomes" id="UP000694871"/>
    </source>
</evidence>
<feature type="signal peptide" evidence="8">
    <location>
        <begin position="1"/>
        <end position="21"/>
    </location>
</feature>
<sequence>MILHMQLLLALLWLLALPALGTVHFREQFLDGAKWQERWVLSQHKSNYGKFRLTAGSFYGDPEADKGLQTSENLKFYAISSRFKPFSNKGKPLVIQYTVKHEQKIDCGGGYVKIFPSNLNQKNMSGESQYYIMFGPDICGSDTKKVHVILNYKSKFYPNKKQIRCKVDGFTHLYTLILRPDHTYEVKIDNEIVASGILEDDWDFLPPRRINDPKVKKPEDWGDEPEIDDPEDTKPEDWNVAEYIVDNSAEKPKDWDDVKQGVWQPPLLKNPLYRGEWQPRKIPNPNYRGIWPHPQIENPAYVPDESISVYGNISVIGLDLWQVRSGTIFDNFLITDDETYAEEFGDETWGETKHPEQKMNQKLIEEEKKRERAREEEERRRRGRVEEVPKKKASRRQKQQQPSQTLVAKKEEL</sequence>
<evidence type="ECO:0000256" key="1">
    <source>
        <dbReference type="ARBA" id="ARBA00004319"/>
    </source>
</evidence>
<evidence type="ECO:0000256" key="9">
    <source>
        <dbReference type="SAM" id="MobiDB-lite"/>
    </source>
</evidence>
<gene>
    <name evidence="11" type="primary">CALR3</name>
</gene>
<dbReference type="SUPFAM" id="SSF49899">
    <property type="entry name" value="Concanavalin A-like lectins/glucanases"/>
    <property type="match status" value="1"/>
</dbReference>
<evidence type="ECO:0000256" key="7">
    <source>
        <dbReference type="PIRNR" id="PIRNR002356"/>
    </source>
</evidence>
<evidence type="ECO:0000256" key="6">
    <source>
        <dbReference type="ARBA" id="ARBA00023186"/>
    </source>
</evidence>
<dbReference type="SUPFAM" id="SSF63887">
    <property type="entry name" value="P-domain of calnexin/calreticulin"/>
    <property type="match status" value="1"/>
</dbReference>
<dbReference type="InterPro" id="IPR009169">
    <property type="entry name" value="Calreticulin"/>
</dbReference>
<dbReference type="PROSITE" id="PS00804">
    <property type="entry name" value="CALRETICULIN_2"/>
    <property type="match status" value="1"/>
</dbReference>
<dbReference type="Pfam" id="PF00262">
    <property type="entry name" value="Calreticulin"/>
    <property type="match status" value="2"/>
</dbReference>
<dbReference type="InterPro" id="IPR013320">
    <property type="entry name" value="ConA-like_dom_sf"/>
</dbReference>
<dbReference type="PANTHER" id="PTHR11073">
    <property type="entry name" value="CALRETICULIN AND CALNEXIN"/>
    <property type="match status" value="1"/>
</dbReference>
<comment type="subcellular location">
    <subcellularLocation>
        <location evidence="1 7">Endoplasmic reticulum lumen</location>
    </subcellularLocation>
</comment>
<keyword evidence="4" id="KW-0677">Repeat</keyword>
<dbReference type="Gene3D" id="2.10.250.10">
    <property type="entry name" value="Calreticulin/calnexin, P domain"/>
    <property type="match status" value="1"/>
</dbReference>
<accession>A0ABM1L2F8</accession>
<comment type="similarity">
    <text evidence="2 7 8">Belongs to the calreticulin family.</text>
</comment>
<dbReference type="GeneID" id="107121693"/>
<keyword evidence="3 8" id="KW-0732">Signal</keyword>
<feature type="compositionally biased region" description="Acidic residues" evidence="9">
    <location>
        <begin position="221"/>
        <end position="231"/>
    </location>
</feature>
<dbReference type="InterPro" id="IPR001580">
    <property type="entry name" value="Calret/calnex"/>
</dbReference>